<evidence type="ECO:0000313" key="2">
    <source>
        <dbReference type="Proteomes" id="UP001285921"/>
    </source>
</evidence>
<name>A0ABQ6NR47_9BACL</name>
<dbReference type="RefSeq" id="WP_317981123.1">
    <property type="nucleotide sequence ID" value="NZ_BTCL01000016.1"/>
</dbReference>
<keyword evidence="2" id="KW-1185">Reference proteome</keyword>
<comment type="caution">
    <text evidence="1">The sequence shown here is derived from an EMBL/GenBank/DDBJ whole genome shotgun (WGS) entry which is preliminary data.</text>
</comment>
<proteinExistence type="predicted"/>
<protein>
    <submittedName>
        <fullName evidence="1">Uncharacterized protein</fullName>
    </submittedName>
</protein>
<accession>A0ABQ6NR47</accession>
<dbReference type="EMBL" id="BTCL01000016">
    <property type="protein sequence ID" value="GMK47035.1"/>
    <property type="molecule type" value="Genomic_DNA"/>
</dbReference>
<organism evidence="1 2">
    <name type="scientific">Paenibacillus glycanilyticus</name>
    <dbReference type="NCBI Taxonomy" id="126569"/>
    <lineage>
        <taxon>Bacteria</taxon>
        <taxon>Bacillati</taxon>
        <taxon>Bacillota</taxon>
        <taxon>Bacilli</taxon>
        <taxon>Bacillales</taxon>
        <taxon>Paenibacillaceae</taxon>
        <taxon>Paenibacillus</taxon>
    </lineage>
</organism>
<dbReference type="Proteomes" id="UP001285921">
    <property type="component" value="Unassembled WGS sequence"/>
</dbReference>
<sequence length="40" mass="4403">MAKLLHVKTSLHETGSVEIEGKMTQNNIGYWDEIGGTDKA</sequence>
<reference evidence="1 2" key="1">
    <citation type="submission" date="2023-05" db="EMBL/GenBank/DDBJ databases">
        <title>Draft genome of Paenibacillus sp. CCS26.</title>
        <authorList>
            <person name="Akita H."/>
            <person name="Shinto Y."/>
            <person name="Kimura Z."/>
        </authorList>
    </citation>
    <scope>NUCLEOTIDE SEQUENCE [LARGE SCALE GENOMIC DNA]</scope>
    <source>
        <strain evidence="1 2">CCS26</strain>
    </source>
</reference>
<gene>
    <name evidence="1" type="ORF">PghCCS26_41640</name>
</gene>
<evidence type="ECO:0000313" key="1">
    <source>
        <dbReference type="EMBL" id="GMK47035.1"/>
    </source>
</evidence>